<sequence>MESEMAIFPQPSLLSGSGVVSSSASEKSVPKEHIHYYGLQMIFKLVTDIAAKFQEDDIKFGRSIVNKERNHFSPVKIIQTPETA</sequence>
<reference evidence="1 2" key="1">
    <citation type="journal article" date="2019" name="Sci. Rep.">
        <title>Orb-weaving spider Araneus ventricosus genome elucidates the spidroin gene catalogue.</title>
        <authorList>
            <person name="Kono N."/>
            <person name="Nakamura H."/>
            <person name="Ohtoshi R."/>
            <person name="Moran D.A.P."/>
            <person name="Shinohara A."/>
            <person name="Yoshida Y."/>
            <person name="Fujiwara M."/>
            <person name="Mori M."/>
            <person name="Tomita M."/>
            <person name="Arakawa K."/>
        </authorList>
    </citation>
    <scope>NUCLEOTIDE SEQUENCE [LARGE SCALE GENOMIC DNA]</scope>
</reference>
<comment type="caution">
    <text evidence="1">The sequence shown here is derived from an EMBL/GenBank/DDBJ whole genome shotgun (WGS) entry which is preliminary data.</text>
</comment>
<gene>
    <name evidence="1" type="ORF">AVEN_247943_1</name>
</gene>
<protein>
    <submittedName>
        <fullName evidence="1">Uncharacterized protein</fullName>
    </submittedName>
</protein>
<proteinExistence type="predicted"/>
<organism evidence="1 2">
    <name type="scientific">Araneus ventricosus</name>
    <name type="common">Orbweaver spider</name>
    <name type="synonym">Epeira ventricosa</name>
    <dbReference type="NCBI Taxonomy" id="182803"/>
    <lineage>
        <taxon>Eukaryota</taxon>
        <taxon>Metazoa</taxon>
        <taxon>Ecdysozoa</taxon>
        <taxon>Arthropoda</taxon>
        <taxon>Chelicerata</taxon>
        <taxon>Arachnida</taxon>
        <taxon>Araneae</taxon>
        <taxon>Araneomorphae</taxon>
        <taxon>Entelegynae</taxon>
        <taxon>Araneoidea</taxon>
        <taxon>Araneidae</taxon>
        <taxon>Araneus</taxon>
    </lineage>
</organism>
<name>A0A4Y2CI11_ARAVE</name>
<evidence type="ECO:0000313" key="1">
    <source>
        <dbReference type="EMBL" id="GBM04071.1"/>
    </source>
</evidence>
<dbReference type="Proteomes" id="UP000499080">
    <property type="component" value="Unassembled WGS sequence"/>
</dbReference>
<accession>A0A4Y2CI11</accession>
<keyword evidence="2" id="KW-1185">Reference proteome</keyword>
<dbReference type="AlphaFoldDB" id="A0A4Y2CI11"/>
<evidence type="ECO:0000313" key="2">
    <source>
        <dbReference type="Proteomes" id="UP000499080"/>
    </source>
</evidence>
<dbReference type="EMBL" id="BGPR01000198">
    <property type="protein sequence ID" value="GBM04071.1"/>
    <property type="molecule type" value="Genomic_DNA"/>
</dbReference>